<feature type="domain" description="DUF5683" evidence="2">
    <location>
        <begin position="88"/>
        <end position="233"/>
    </location>
</feature>
<organism evidence="3 4">
    <name type="scientific">Persicobacter psychrovividus</name>
    <dbReference type="NCBI Taxonomy" id="387638"/>
    <lineage>
        <taxon>Bacteria</taxon>
        <taxon>Pseudomonadati</taxon>
        <taxon>Bacteroidota</taxon>
        <taxon>Cytophagia</taxon>
        <taxon>Cytophagales</taxon>
        <taxon>Persicobacteraceae</taxon>
        <taxon>Persicobacter</taxon>
    </lineage>
</organism>
<dbReference type="RefSeq" id="WP_332922076.1">
    <property type="nucleotide sequence ID" value="NZ_AP025292.1"/>
</dbReference>
<keyword evidence="1" id="KW-0732">Signal</keyword>
<evidence type="ECO:0000256" key="1">
    <source>
        <dbReference type="SAM" id="SignalP"/>
    </source>
</evidence>
<keyword evidence="4" id="KW-1185">Reference proteome</keyword>
<evidence type="ECO:0000259" key="2">
    <source>
        <dbReference type="Pfam" id="PF18935"/>
    </source>
</evidence>
<protein>
    <recommendedName>
        <fullName evidence="2">DUF5683 domain-containing protein</fullName>
    </recommendedName>
</protein>
<dbReference type="Pfam" id="PF18935">
    <property type="entry name" value="DUF5683"/>
    <property type="match status" value="1"/>
</dbReference>
<name>A0ABN6L755_9BACT</name>
<dbReference type="Proteomes" id="UP001354989">
    <property type="component" value="Chromosome"/>
</dbReference>
<dbReference type="EMBL" id="AP025292">
    <property type="protein sequence ID" value="BDC98673.1"/>
    <property type="molecule type" value="Genomic_DNA"/>
</dbReference>
<sequence>MDYRLLLSLCLLLCCSSPAWAQSDKKEKEPDLHIEADEQIDLSNPSGPINYQIDSTKLRHQARYQGYTKALKIPEGDLNDPAVRKYKNVPLRAAFYSAALPGLGQIYNHKYWKVPIIYGGAITIGYFVGYNDQYYQLFRTAAFDKDNGNPNGNPIADAYTIEQLEQRADLAQRNRDWSIVFMTVLYAMQIVDAHVDSHLRDFEISPNVSMGIQPTLIPNMTGTPAVGLCLNFSLK</sequence>
<proteinExistence type="predicted"/>
<reference evidence="3 4" key="1">
    <citation type="submission" date="2021-12" db="EMBL/GenBank/DDBJ databases">
        <title>Genome sequencing of bacteria with rrn-lacking chromosome and rrn-plasmid.</title>
        <authorList>
            <person name="Anda M."/>
            <person name="Iwasaki W."/>
        </authorList>
    </citation>
    <scope>NUCLEOTIDE SEQUENCE [LARGE SCALE GENOMIC DNA]</scope>
    <source>
        <strain evidence="3 4">NBRC 101262</strain>
    </source>
</reference>
<evidence type="ECO:0000313" key="4">
    <source>
        <dbReference type="Proteomes" id="UP001354989"/>
    </source>
</evidence>
<evidence type="ECO:0000313" key="3">
    <source>
        <dbReference type="EMBL" id="BDC98673.1"/>
    </source>
</evidence>
<dbReference type="InterPro" id="IPR043738">
    <property type="entry name" value="DUF5683"/>
</dbReference>
<feature type="signal peptide" evidence="1">
    <location>
        <begin position="1"/>
        <end position="21"/>
    </location>
</feature>
<accession>A0ABN6L755</accession>
<feature type="chain" id="PRO_5047317123" description="DUF5683 domain-containing protein" evidence="1">
    <location>
        <begin position="22"/>
        <end position="235"/>
    </location>
</feature>
<gene>
    <name evidence="3" type="ORF">PEPS_09540</name>
</gene>